<dbReference type="InterPro" id="IPR029058">
    <property type="entry name" value="AB_hydrolase_fold"/>
</dbReference>
<sequence>MLDLLDHLGLREAAFVGHDLGGPWAFEVADRAPRRINGLVVLNTSAYAEPMQPPWKARIVGGPLGPLMLHARGSRPGKSLVHRFFADFTHTGKALDRDITTGHWLPLHEGGIHAFRAFAVELDAMMGEFSRYAAALRRLRVPATVIWGTEDPVLRAQKLVPRFSADLRIPDKDIHLLDQASHFLQEDRPDDVAALIAAFVHERVPQAADRPRHSVSPRAGAAAGNGYGSAP</sequence>
<dbReference type="Pfam" id="PF12697">
    <property type="entry name" value="Abhydrolase_6"/>
    <property type="match status" value="1"/>
</dbReference>
<dbReference type="InterPro" id="IPR000073">
    <property type="entry name" value="AB_hydrolase_1"/>
</dbReference>
<dbReference type="PANTHER" id="PTHR43194">
    <property type="entry name" value="HYDROLASE ALPHA/BETA FOLD FAMILY"/>
    <property type="match status" value="1"/>
</dbReference>
<dbReference type="RefSeq" id="WP_381086479.1">
    <property type="nucleotide sequence ID" value="NZ_JBHUDX010000068.1"/>
</dbReference>
<dbReference type="EMBL" id="JBHUDX010000068">
    <property type="protein sequence ID" value="MFD1661096.1"/>
    <property type="molecule type" value="Genomic_DNA"/>
</dbReference>
<dbReference type="Proteomes" id="UP001597261">
    <property type="component" value="Unassembled WGS sequence"/>
</dbReference>
<dbReference type="InterPro" id="IPR050228">
    <property type="entry name" value="Carboxylesterase_BioH"/>
</dbReference>
<proteinExistence type="predicted"/>
<evidence type="ECO:0000313" key="3">
    <source>
        <dbReference type="EMBL" id="MFD1661096.1"/>
    </source>
</evidence>
<dbReference type="PANTHER" id="PTHR43194:SF2">
    <property type="entry name" value="PEROXISOMAL MEMBRANE PROTEIN LPX1"/>
    <property type="match status" value="1"/>
</dbReference>
<dbReference type="PRINTS" id="PR00412">
    <property type="entry name" value="EPOXHYDRLASE"/>
</dbReference>
<dbReference type="SUPFAM" id="SSF53474">
    <property type="entry name" value="alpha/beta-Hydrolases"/>
    <property type="match status" value="1"/>
</dbReference>
<accession>A0ABW4IVX1</accession>
<gene>
    <name evidence="3" type="ORF">ACFSL4_23555</name>
</gene>
<dbReference type="Gene3D" id="3.40.50.1820">
    <property type="entry name" value="alpha/beta hydrolase"/>
    <property type="match status" value="1"/>
</dbReference>
<keyword evidence="3" id="KW-0378">Hydrolase</keyword>
<evidence type="ECO:0000259" key="2">
    <source>
        <dbReference type="Pfam" id="PF12697"/>
    </source>
</evidence>
<keyword evidence="4" id="KW-1185">Reference proteome</keyword>
<dbReference type="InterPro" id="IPR000639">
    <property type="entry name" value="Epox_hydrolase-like"/>
</dbReference>
<name>A0ABW4IVX1_9ACTN</name>
<protein>
    <submittedName>
        <fullName evidence="3">Alpha/beta fold hydrolase</fullName>
    </submittedName>
</protein>
<feature type="region of interest" description="Disordered" evidence="1">
    <location>
        <begin position="207"/>
        <end position="231"/>
    </location>
</feature>
<dbReference type="GO" id="GO:0016787">
    <property type="term" value="F:hydrolase activity"/>
    <property type="evidence" value="ECO:0007669"/>
    <property type="project" value="UniProtKB-KW"/>
</dbReference>
<evidence type="ECO:0000256" key="1">
    <source>
        <dbReference type="SAM" id="MobiDB-lite"/>
    </source>
</evidence>
<comment type="caution">
    <text evidence="3">The sequence shown here is derived from an EMBL/GenBank/DDBJ whole genome shotgun (WGS) entry which is preliminary data.</text>
</comment>
<feature type="domain" description="AB hydrolase-1" evidence="2">
    <location>
        <begin position="3"/>
        <end position="194"/>
    </location>
</feature>
<evidence type="ECO:0000313" key="4">
    <source>
        <dbReference type="Proteomes" id="UP001597261"/>
    </source>
</evidence>
<reference evidence="4" key="1">
    <citation type="journal article" date="2019" name="Int. J. Syst. Evol. Microbiol.">
        <title>The Global Catalogue of Microorganisms (GCM) 10K type strain sequencing project: providing services to taxonomists for standard genome sequencing and annotation.</title>
        <authorList>
            <consortium name="The Broad Institute Genomics Platform"/>
            <consortium name="The Broad Institute Genome Sequencing Center for Infectious Disease"/>
            <person name="Wu L."/>
            <person name="Ma J."/>
        </authorList>
    </citation>
    <scope>NUCLEOTIDE SEQUENCE [LARGE SCALE GENOMIC DNA]</scope>
    <source>
        <strain evidence="4">CGMCC 1.12470</strain>
    </source>
</reference>
<organism evidence="3 4">
    <name type="scientific">Streptomyces caeni</name>
    <dbReference type="NCBI Taxonomy" id="2307231"/>
    <lineage>
        <taxon>Bacteria</taxon>
        <taxon>Bacillati</taxon>
        <taxon>Actinomycetota</taxon>
        <taxon>Actinomycetes</taxon>
        <taxon>Kitasatosporales</taxon>
        <taxon>Streptomycetaceae</taxon>
        <taxon>Streptomyces</taxon>
    </lineage>
</organism>